<feature type="compositionally biased region" description="Basic and acidic residues" evidence="6">
    <location>
        <begin position="13"/>
        <end position="23"/>
    </location>
</feature>
<evidence type="ECO:0000256" key="1">
    <source>
        <dbReference type="ARBA" id="ARBA00001961"/>
    </source>
</evidence>
<sequence length="306" mass="34670">MTTRRRKAGEPTAQKREAHVQEEGGDRPYTRVLLQGALVICSLLVIRTFVDFEEKEYGQLATINEDIPHRFIEVGCSSDYDKEKVMFKGCIPSICGRVIMDHIVTREEAAKLLDVAKKGLSLGGSNGGASILDLHSGALSKGDKFVDIFSLQKTKSINIFTEDDFKLYTRVKDRIQHTITAEFGIPREKLFLTNPTFFSQMTTKPAQTVHDEYWHPHVDKETYGSFHYTSLLYLSEYGTDFKGGRFVFVDKDINKTVDPKRGRLSFFTSGSENLHYVEKLTSGTRYAITVSFTCNPQRAIDDPTLR</sequence>
<dbReference type="PANTHER" id="PTHR14650">
    <property type="entry name" value="PROLYL HYDROXYLASE-RELATED"/>
    <property type="match status" value="1"/>
</dbReference>
<dbReference type="GO" id="GO:0051213">
    <property type="term" value="F:dioxygenase activity"/>
    <property type="evidence" value="ECO:0007669"/>
    <property type="project" value="UniProtKB-KW"/>
</dbReference>
<dbReference type="KEGG" id="lak:106169632"/>
<dbReference type="STRING" id="7574.A0A1S3J2H4"/>
<protein>
    <submittedName>
        <fullName evidence="9">2-oxoglutarate and iron-dependent oxygenase domain-containing protein 3</fullName>
    </submittedName>
</protein>
<feature type="domain" description="Fe2OG dioxygenase" evidence="7">
    <location>
        <begin position="192"/>
        <end position="296"/>
    </location>
</feature>
<evidence type="ECO:0000256" key="2">
    <source>
        <dbReference type="ARBA" id="ARBA00022723"/>
    </source>
</evidence>
<proteinExistence type="predicted"/>
<keyword evidence="4" id="KW-0560">Oxidoreductase</keyword>
<comment type="cofactor">
    <cofactor evidence="1">
        <name>L-ascorbate</name>
        <dbReference type="ChEBI" id="CHEBI:38290"/>
    </cofactor>
</comment>
<evidence type="ECO:0000256" key="5">
    <source>
        <dbReference type="ARBA" id="ARBA00023004"/>
    </source>
</evidence>
<dbReference type="AlphaFoldDB" id="A0A1S3J2H4"/>
<dbReference type="GO" id="GO:0016020">
    <property type="term" value="C:membrane"/>
    <property type="evidence" value="ECO:0007669"/>
    <property type="project" value="TreeGrafter"/>
</dbReference>
<dbReference type="GeneID" id="106169632"/>
<evidence type="ECO:0000256" key="3">
    <source>
        <dbReference type="ARBA" id="ARBA00022964"/>
    </source>
</evidence>
<dbReference type="InterPro" id="IPR039210">
    <property type="entry name" value="OGFOD3"/>
</dbReference>
<keyword evidence="5" id="KW-0408">Iron</keyword>
<dbReference type="InterPro" id="IPR044862">
    <property type="entry name" value="Pro_4_hyd_alph_FE2OG_OXY"/>
</dbReference>
<dbReference type="OrthoDB" id="427071at2759"/>
<evidence type="ECO:0000259" key="7">
    <source>
        <dbReference type="PROSITE" id="PS51471"/>
    </source>
</evidence>
<name>A0A1S3J2H4_LINAN</name>
<organism evidence="8 9">
    <name type="scientific">Lingula anatina</name>
    <name type="common">Brachiopod</name>
    <name type="synonym">Lingula unguis</name>
    <dbReference type="NCBI Taxonomy" id="7574"/>
    <lineage>
        <taxon>Eukaryota</taxon>
        <taxon>Metazoa</taxon>
        <taxon>Spiralia</taxon>
        <taxon>Lophotrochozoa</taxon>
        <taxon>Brachiopoda</taxon>
        <taxon>Linguliformea</taxon>
        <taxon>Lingulata</taxon>
        <taxon>Lingulida</taxon>
        <taxon>Linguloidea</taxon>
        <taxon>Lingulidae</taxon>
        <taxon>Lingula</taxon>
    </lineage>
</organism>
<reference evidence="9" key="1">
    <citation type="submission" date="2025-08" db="UniProtKB">
        <authorList>
            <consortium name="RefSeq"/>
        </authorList>
    </citation>
    <scope>IDENTIFICATION</scope>
    <source>
        <tissue evidence="9">Gonads</tissue>
    </source>
</reference>
<dbReference type="InterPro" id="IPR005123">
    <property type="entry name" value="Oxoglu/Fe-dep_dioxygenase_dom"/>
</dbReference>
<evidence type="ECO:0000313" key="8">
    <source>
        <dbReference type="Proteomes" id="UP000085678"/>
    </source>
</evidence>
<dbReference type="Proteomes" id="UP000085678">
    <property type="component" value="Unplaced"/>
</dbReference>
<dbReference type="SMART" id="SM00702">
    <property type="entry name" value="P4Hc"/>
    <property type="match status" value="1"/>
</dbReference>
<keyword evidence="3" id="KW-0223">Dioxygenase</keyword>
<evidence type="ECO:0000256" key="4">
    <source>
        <dbReference type="ARBA" id="ARBA00023002"/>
    </source>
</evidence>
<accession>A0A1S3J2H4</accession>
<dbReference type="Gene3D" id="2.60.120.620">
    <property type="entry name" value="q2cbj1_9rhob like domain"/>
    <property type="match status" value="1"/>
</dbReference>
<dbReference type="Pfam" id="PF13640">
    <property type="entry name" value="2OG-FeII_Oxy_3"/>
    <property type="match status" value="1"/>
</dbReference>
<dbReference type="PROSITE" id="PS51471">
    <property type="entry name" value="FE2OG_OXY"/>
    <property type="match status" value="1"/>
</dbReference>
<dbReference type="InterPro" id="IPR006620">
    <property type="entry name" value="Pro_4_hyd_alph"/>
</dbReference>
<dbReference type="GO" id="GO:0005506">
    <property type="term" value="F:iron ion binding"/>
    <property type="evidence" value="ECO:0007669"/>
    <property type="project" value="InterPro"/>
</dbReference>
<dbReference type="PANTHER" id="PTHR14650:SF1">
    <property type="entry name" value="2-OXOGLUTARATE AND IRON-DEPENDENT OXYGENASE DOMAIN-CONTAINING PROTEIN 3"/>
    <property type="match status" value="1"/>
</dbReference>
<dbReference type="InParanoid" id="A0A1S3J2H4"/>
<dbReference type="GO" id="GO:0016705">
    <property type="term" value="F:oxidoreductase activity, acting on paired donors, with incorporation or reduction of molecular oxygen"/>
    <property type="evidence" value="ECO:0007669"/>
    <property type="project" value="InterPro"/>
</dbReference>
<feature type="region of interest" description="Disordered" evidence="6">
    <location>
        <begin position="1"/>
        <end position="23"/>
    </location>
</feature>
<evidence type="ECO:0000313" key="9">
    <source>
        <dbReference type="RefSeq" id="XP_013404612.1"/>
    </source>
</evidence>
<dbReference type="OMA" id="YESFHYT"/>
<keyword evidence="2" id="KW-0479">Metal-binding</keyword>
<dbReference type="RefSeq" id="XP_013404612.1">
    <property type="nucleotide sequence ID" value="XM_013549158.1"/>
</dbReference>
<evidence type="ECO:0000256" key="6">
    <source>
        <dbReference type="SAM" id="MobiDB-lite"/>
    </source>
</evidence>
<dbReference type="GO" id="GO:0031418">
    <property type="term" value="F:L-ascorbic acid binding"/>
    <property type="evidence" value="ECO:0007669"/>
    <property type="project" value="InterPro"/>
</dbReference>
<keyword evidence="8" id="KW-1185">Reference proteome</keyword>
<gene>
    <name evidence="9" type="primary">LOC106169632</name>
</gene>